<comment type="similarity">
    <text evidence="1">Belongs to the sigma-70 factor family. ECF subfamily.</text>
</comment>
<dbReference type="PANTHER" id="PTHR43133:SF57">
    <property type="entry name" value="RNA POLYMERASE SIGMA-70 FACTOR"/>
    <property type="match status" value="1"/>
</dbReference>
<dbReference type="SUPFAM" id="SSF88659">
    <property type="entry name" value="Sigma3 and sigma4 domains of RNA polymerase sigma factors"/>
    <property type="match status" value="1"/>
</dbReference>
<organism evidence="7 8">
    <name type="scientific">Candidatus Nealsonbacteria bacterium CG_4_9_14_0_8_um_filter_36_17</name>
    <dbReference type="NCBI Taxonomy" id="1974693"/>
    <lineage>
        <taxon>Bacteria</taxon>
        <taxon>Candidatus Nealsoniibacteriota</taxon>
    </lineage>
</organism>
<keyword evidence="2" id="KW-0805">Transcription regulation</keyword>
<comment type="caution">
    <text evidence="7">The sequence shown here is derived from an EMBL/GenBank/DDBJ whole genome shotgun (WGS) entry which is preliminary data.</text>
</comment>
<dbReference type="GO" id="GO:0016987">
    <property type="term" value="F:sigma factor activity"/>
    <property type="evidence" value="ECO:0007669"/>
    <property type="project" value="UniProtKB-KW"/>
</dbReference>
<proteinExistence type="inferred from homology"/>
<dbReference type="InterPro" id="IPR036388">
    <property type="entry name" value="WH-like_DNA-bd_sf"/>
</dbReference>
<dbReference type="GO" id="GO:0003677">
    <property type="term" value="F:DNA binding"/>
    <property type="evidence" value="ECO:0007669"/>
    <property type="project" value="InterPro"/>
</dbReference>
<dbReference type="PANTHER" id="PTHR43133">
    <property type="entry name" value="RNA POLYMERASE ECF-TYPE SIGMA FACTO"/>
    <property type="match status" value="1"/>
</dbReference>
<dbReference type="Gene3D" id="1.10.10.10">
    <property type="entry name" value="Winged helix-like DNA-binding domain superfamily/Winged helix DNA-binding domain"/>
    <property type="match status" value="1"/>
</dbReference>
<dbReference type="InterPro" id="IPR039425">
    <property type="entry name" value="RNA_pol_sigma-70-like"/>
</dbReference>
<dbReference type="Gene3D" id="1.10.1740.10">
    <property type="match status" value="1"/>
</dbReference>
<reference evidence="8" key="1">
    <citation type="submission" date="2017-09" db="EMBL/GenBank/DDBJ databases">
        <title>Depth-based differentiation of microbial function through sediment-hosted aquifers and enrichment of novel symbionts in the deep terrestrial subsurface.</title>
        <authorList>
            <person name="Probst A.J."/>
            <person name="Ladd B."/>
            <person name="Jarett J.K."/>
            <person name="Geller-Mcgrath D.E."/>
            <person name="Sieber C.M.K."/>
            <person name="Emerson J.B."/>
            <person name="Anantharaman K."/>
            <person name="Thomas B.C."/>
            <person name="Malmstrom R."/>
            <person name="Stieglmeier M."/>
            <person name="Klingl A."/>
            <person name="Woyke T."/>
            <person name="Ryan C.M."/>
            <person name="Banfield J.F."/>
        </authorList>
    </citation>
    <scope>NUCLEOTIDE SEQUENCE [LARGE SCALE GENOMIC DNA]</scope>
</reference>
<keyword evidence="3" id="KW-0731">Sigma factor</keyword>
<dbReference type="SUPFAM" id="SSF88946">
    <property type="entry name" value="Sigma2 domain of RNA polymerase sigma factors"/>
    <property type="match status" value="1"/>
</dbReference>
<evidence type="ECO:0000256" key="3">
    <source>
        <dbReference type="ARBA" id="ARBA00023082"/>
    </source>
</evidence>
<dbReference type="InterPro" id="IPR007627">
    <property type="entry name" value="RNA_pol_sigma70_r2"/>
</dbReference>
<dbReference type="NCBIfam" id="TIGR02937">
    <property type="entry name" value="sigma70-ECF"/>
    <property type="match status" value="1"/>
</dbReference>
<evidence type="ECO:0000313" key="7">
    <source>
        <dbReference type="EMBL" id="PJB98303.1"/>
    </source>
</evidence>
<evidence type="ECO:0000256" key="4">
    <source>
        <dbReference type="ARBA" id="ARBA00023163"/>
    </source>
</evidence>
<dbReference type="InterPro" id="IPR013249">
    <property type="entry name" value="RNA_pol_sigma70_r4_t2"/>
</dbReference>
<evidence type="ECO:0008006" key="9">
    <source>
        <dbReference type="Google" id="ProtNLM"/>
    </source>
</evidence>
<gene>
    <name evidence="7" type="ORF">CO078_02230</name>
</gene>
<accession>A0A2M8DKY7</accession>
<protein>
    <recommendedName>
        <fullName evidence="9">RNA polymerase sigma factor</fullName>
    </recommendedName>
</protein>
<dbReference type="InterPro" id="IPR013325">
    <property type="entry name" value="RNA_pol_sigma_r2"/>
</dbReference>
<keyword evidence="4" id="KW-0804">Transcription</keyword>
<dbReference type="Pfam" id="PF04542">
    <property type="entry name" value="Sigma70_r2"/>
    <property type="match status" value="1"/>
</dbReference>
<feature type="domain" description="RNA polymerase sigma-70 region 2" evidence="5">
    <location>
        <begin position="11"/>
        <end position="79"/>
    </location>
</feature>
<dbReference type="InterPro" id="IPR014284">
    <property type="entry name" value="RNA_pol_sigma-70_dom"/>
</dbReference>
<evidence type="ECO:0000259" key="6">
    <source>
        <dbReference type="Pfam" id="PF08281"/>
    </source>
</evidence>
<dbReference type="CDD" id="cd06171">
    <property type="entry name" value="Sigma70_r4"/>
    <property type="match status" value="1"/>
</dbReference>
<name>A0A2M8DKY7_9BACT</name>
<dbReference type="Pfam" id="PF08281">
    <property type="entry name" value="Sigma70_r4_2"/>
    <property type="match status" value="1"/>
</dbReference>
<evidence type="ECO:0000259" key="5">
    <source>
        <dbReference type="Pfam" id="PF04542"/>
    </source>
</evidence>
<dbReference type="InterPro" id="IPR013324">
    <property type="entry name" value="RNA_pol_sigma_r3/r4-like"/>
</dbReference>
<dbReference type="Proteomes" id="UP000230097">
    <property type="component" value="Unassembled WGS sequence"/>
</dbReference>
<evidence type="ECO:0000313" key="8">
    <source>
        <dbReference type="Proteomes" id="UP000230097"/>
    </source>
</evidence>
<feature type="domain" description="RNA polymerase sigma factor 70 region 4 type 2" evidence="6">
    <location>
        <begin position="107"/>
        <end position="159"/>
    </location>
</feature>
<dbReference type="AlphaFoldDB" id="A0A2M8DKY7"/>
<dbReference type="GO" id="GO:0006352">
    <property type="term" value="P:DNA-templated transcription initiation"/>
    <property type="evidence" value="ECO:0007669"/>
    <property type="project" value="InterPro"/>
</dbReference>
<sequence length="166" mass="19416">MANLRKIFSKIYNQYIEKIYRFIFLKVNSQEVAQDLTSETFLRGWESFKNGNKIENPQAFLYQIARNLVTDHYREKGRTQVVSAEYAQLTDPHQNLEEKAMLRSDLNMIRLALTNLPDNYQNVIIWHYLDDLPIPEVAVLLDRSEEATRVLLSRALAALRQKINSA</sequence>
<evidence type="ECO:0000256" key="2">
    <source>
        <dbReference type="ARBA" id="ARBA00023015"/>
    </source>
</evidence>
<dbReference type="EMBL" id="PFTC01000054">
    <property type="protein sequence ID" value="PJB98303.1"/>
    <property type="molecule type" value="Genomic_DNA"/>
</dbReference>
<evidence type="ECO:0000256" key="1">
    <source>
        <dbReference type="ARBA" id="ARBA00010641"/>
    </source>
</evidence>